<accession>A0A0W7WJC7</accession>
<dbReference type="RefSeq" id="WP_058862493.1">
    <property type="nucleotide sequence ID" value="NZ_LPXO01000006.1"/>
</dbReference>
<organism evidence="5 6">
    <name type="scientific">Pseudoponticoccus marisrubri</name>
    <dbReference type="NCBI Taxonomy" id="1685382"/>
    <lineage>
        <taxon>Bacteria</taxon>
        <taxon>Pseudomonadati</taxon>
        <taxon>Pseudomonadota</taxon>
        <taxon>Alphaproteobacteria</taxon>
        <taxon>Rhodobacterales</taxon>
        <taxon>Roseobacteraceae</taxon>
        <taxon>Pseudoponticoccus</taxon>
    </lineage>
</organism>
<dbReference type="Pfam" id="PF02397">
    <property type="entry name" value="Bac_transf"/>
    <property type="match status" value="1"/>
</dbReference>
<dbReference type="PANTHER" id="PTHR30576:SF0">
    <property type="entry name" value="UNDECAPRENYL-PHOSPHATE N-ACETYLGALACTOSAMINYL 1-PHOSPHATE TRANSFERASE-RELATED"/>
    <property type="match status" value="1"/>
</dbReference>
<keyword evidence="3" id="KW-0472">Membrane</keyword>
<sequence>MTLQLRPPLPTARIETLIDEAVFAEDRPVLYRDVAKRLLDIALVLVAALPILIVTAVFALLIARDGKSPFYVQKRVGRNGRIFDMYKLRSMVPDAEARLQAYLADHPAARAEWDRDQKLRFDPRITRIGMLIRKTSVDELPQLWNVLIGDMSLVGPRPMMPCQKEIYPGTAYYALRPGITGTWQVSVRNESSFSQRAMFDTDYLRTLSLATDLRVLAETVRVVLHGTGR</sequence>
<keyword evidence="5" id="KW-0808">Transferase</keyword>
<evidence type="ECO:0000256" key="3">
    <source>
        <dbReference type="SAM" id="Phobius"/>
    </source>
</evidence>
<dbReference type="AlphaFoldDB" id="A0A0W7WJC7"/>
<dbReference type="GO" id="GO:0000271">
    <property type="term" value="P:polysaccharide biosynthetic process"/>
    <property type="evidence" value="ECO:0007669"/>
    <property type="project" value="UniProtKB-KW"/>
</dbReference>
<evidence type="ECO:0000256" key="2">
    <source>
        <dbReference type="ARBA" id="ARBA00023169"/>
    </source>
</evidence>
<feature type="domain" description="Bacterial sugar transferase" evidence="4">
    <location>
        <begin position="36"/>
        <end position="224"/>
    </location>
</feature>
<evidence type="ECO:0000256" key="1">
    <source>
        <dbReference type="ARBA" id="ARBA00006464"/>
    </source>
</evidence>
<keyword evidence="2" id="KW-0270">Exopolysaccharide synthesis</keyword>
<name>A0A0W7WJC7_9RHOB</name>
<evidence type="ECO:0000313" key="5">
    <source>
        <dbReference type="EMBL" id="KUF10654.1"/>
    </source>
</evidence>
<dbReference type="EMBL" id="LPXO01000006">
    <property type="protein sequence ID" value="KUF10654.1"/>
    <property type="molecule type" value="Genomic_DNA"/>
</dbReference>
<evidence type="ECO:0000259" key="4">
    <source>
        <dbReference type="Pfam" id="PF02397"/>
    </source>
</evidence>
<evidence type="ECO:0000313" key="6">
    <source>
        <dbReference type="Proteomes" id="UP000054396"/>
    </source>
</evidence>
<feature type="transmembrane region" description="Helical" evidence="3">
    <location>
        <begin position="41"/>
        <end position="63"/>
    </location>
</feature>
<comment type="caution">
    <text evidence="5">The sequence shown here is derived from an EMBL/GenBank/DDBJ whole genome shotgun (WGS) entry which is preliminary data.</text>
</comment>
<dbReference type="GO" id="GO:0016780">
    <property type="term" value="F:phosphotransferase activity, for other substituted phosphate groups"/>
    <property type="evidence" value="ECO:0007669"/>
    <property type="project" value="TreeGrafter"/>
</dbReference>
<reference evidence="5 6" key="1">
    <citation type="submission" date="2015-12" db="EMBL/GenBank/DDBJ databases">
        <authorList>
            <person name="Shamseldin A."/>
            <person name="Moawad H."/>
            <person name="Abd El-Rahim W.M."/>
            <person name="Sadowsky M.J."/>
        </authorList>
    </citation>
    <scope>NUCLEOTIDE SEQUENCE [LARGE SCALE GENOMIC DNA]</scope>
    <source>
        <strain evidence="5 6">SJ5A-1</strain>
    </source>
</reference>
<dbReference type="STRING" id="1685382.AVJ23_12340"/>
<keyword evidence="6" id="KW-1185">Reference proteome</keyword>
<keyword evidence="3" id="KW-0812">Transmembrane</keyword>
<comment type="similarity">
    <text evidence="1">Belongs to the bacterial sugar transferase family.</text>
</comment>
<keyword evidence="3" id="KW-1133">Transmembrane helix</keyword>
<gene>
    <name evidence="5" type="ORF">AVJ23_12340</name>
</gene>
<dbReference type="InterPro" id="IPR003362">
    <property type="entry name" value="Bact_transf"/>
</dbReference>
<proteinExistence type="inferred from homology"/>
<dbReference type="Proteomes" id="UP000054396">
    <property type="component" value="Unassembled WGS sequence"/>
</dbReference>
<protein>
    <submittedName>
        <fullName evidence="5">Sugar transferase</fullName>
    </submittedName>
</protein>
<dbReference type="PANTHER" id="PTHR30576">
    <property type="entry name" value="COLANIC BIOSYNTHESIS UDP-GLUCOSE LIPID CARRIER TRANSFERASE"/>
    <property type="match status" value="1"/>
</dbReference>